<name>A0A9Q8Z5B0_CURCL</name>
<proteinExistence type="predicted"/>
<evidence type="ECO:0000313" key="2">
    <source>
        <dbReference type="EMBL" id="USP76602.1"/>
    </source>
</evidence>
<dbReference type="EMBL" id="CP089276">
    <property type="protein sequence ID" value="USP76602.1"/>
    <property type="molecule type" value="Genomic_DNA"/>
</dbReference>
<dbReference type="AlphaFoldDB" id="A0A9Q8Z5B0"/>
<sequence>MAEPFGIAAGAIGITAAFTACVDCFDYVQHSRHFGRDYQTELISLDCARLRLTRWGEAVNIHEDPNLGRPNARASEVQVVQGALLQILVLFADTEKISNKYRLERTAGDNLALLAPNDLEPTVLGLRNKVKELAVGRQKRASILKTTSWALYHRSQLKDLVSGITSLLDSIEKIFPAPEKMSTLVKQEAAAMSNPQELEVIRSAAPGVDDLLLAAVKEVLTGHQYLKVTIKGKAHTGDSYSNDWRGKGQGASHVYEHVFVDEKGKAQVGNRYGEKDFWDD</sequence>
<organism evidence="2 3">
    <name type="scientific">Curvularia clavata</name>
    <dbReference type="NCBI Taxonomy" id="95742"/>
    <lineage>
        <taxon>Eukaryota</taxon>
        <taxon>Fungi</taxon>
        <taxon>Dikarya</taxon>
        <taxon>Ascomycota</taxon>
        <taxon>Pezizomycotina</taxon>
        <taxon>Dothideomycetes</taxon>
        <taxon>Pleosporomycetidae</taxon>
        <taxon>Pleosporales</taxon>
        <taxon>Pleosporineae</taxon>
        <taxon>Pleosporaceae</taxon>
        <taxon>Curvularia</taxon>
    </lineage>
</organism>
<keyword evidence="3" id="KW-1185">Reference proteome</keyword>
<protein>
    <recommendedName>
        <fullName evidence="1">Prion-inhibition and propagation HeLo domain-containing protein</fullName>
    </recommendedName>
</protein>
<dbReference type="Proteomes" id="UP001056012">
    <property type="component" value="Chromosome 3"/>
</dbReference>
<dbReference type="VEuPathDB" id="FungiDB:yc1106_03876"/>
<accession>A0A9Q8Z5B0</accession>
<gene>
    <name evidence="2" type="ORF">yc1106_03876</name>
</gene>
<evidence type="ECO:0000259" key="1">
    <source>
        <dbReference type="Pfam" id="PF14479"/>
    </source>
</evidence>
<dbReference type="Gene3D" id="1.20.120.1020">
    <property type="entry name" value="Prion-inhibition and propagation, HeLo domain"/>
    <property type="match status" value="1"/>
</dbReference>
<dbReference type="InterPro" id="IPR029498">
    <property type="entry name" value="HeLo_dom"/>
</dbReference>
<feature type="domain" description="Prion-inhibition and propagation HeLo" evidence="1">
    <location>
        <begin position="6"/>
        <end position="200"/>
    </location>
</feature>
<evidence type="ECO:0000313" key="3">
    <source>
        <dbReference type="Proteomes" id="UP001056012"/>
    </source>
</evidence>
<dbReference type="PANTHER" id="PTHR37542">
    <property type="entry name" value="HELO DOMAIN-CONTAINING PROTEIN-RELATED"/>
    <property type="match status" value="1"/>
</dbReference>
<dbReference type="PANTHER" id="PTHR37542:SF3">
    <property type="entry name" value="PRION-INHIBITION AND PROPAGATION HELO DOMAIN-CONTAINING PROTEIN"/>
    <property type="match status" value="1"/>
</dbReference>
<dbReference type="InterPro" id="IPR038305">
    <property type="entry name" value="HeLo_sf"/>
</dbReference>
<reference evidence="2" key="1">
    <citation type="submission" date="2021-12" db="EMBL/GenBank/DDBJ databases">
        <title>Curvularia clavata genome.</title>
        <authorList>
            <person name="Cao Y."/>
        </authorList>
    </citation>
    <scope>NUCLEOTIDE SEQUENCE</scope>
    <source>
        <strain evidence="2">Yc1106</strain>
    </source>
</reference>
<dbReference type="Pfam" id="PF14479">
    <property type="entry name" value="HeLo"/>
    <property type="match status" value="1"/>
</dbReference>
<dbReference type="OrthoDB" id="3777832at2759"/>